<evidence type="ECO:0000256" key="2">
    <source>
        <dbReference type="ARBA" id="ARBA00008639"/>
    </source>
</evidence>
<evidence type="ECO:0000256" key="3">
    <source>
        <dbReference type="ARBA" id="ARBA00022898"/>
    </source>
</evidence>
<reference evidence="7 8" key="1">
    <citation type="submission" date="2016-10" db="EMBL/GenBank/DDBJ databases">
        <authorList>
            <person name="de Groot N.N."/>
        </authorList>
    </citation>
    <scope>NUCLEOTIDE SEQUENCE [LARGE SCALE GENOMIC DNA]</scope>
    <source>
        <strain evidence="7 8">DSM 46701</strain>
    </source>
</reference>
<dbReference type="Gene3D" id="3.40.50.1100">
    <property type="match status" value="2"/>
</dbReference>
<dbReference type="GO" id="GO:1901605">
    <property type="term" value="P:alpha-amino acid metabolic process"/>
    <property type="evidence" value="ECO:0007669"/>
    <property type="project" value="UniProtKB-ARBA"/>
</dbReference>
<feature type="modified residue" description="N6-(pyridoxal phosphate)lysine" evidence="5">
    <location>
        <position position="48"/>
    </location>
</feature>
<dbReference type="RefSeq" id="WP_170839869.1">
    <property type="nucleotide sequence ID" value="NZ_FOCQ01000008.1"/>
</dbReference>
<name>A0A1H8FAL2_9BACL</name>
<dbReference type="SUPFAM" id="SSF53686">
    <property type="entry name" value="Tryptophan synthase beta subunit-like PLP-dependent enzymes"/>
    <property type="match status" value="1"/>
</dbReference>
<dbReference type="InterPro" id="IPR027278">
    <property type="entry name" value="ACCD_DCysDesulf"/>
</dbReference>
<keyword evidence="3 5" id="KW-0663">Pyridoxal phosphate</keyword>
<feature type="domain" description="Tryptophan synthase beta chain-like PALP" evidence="6">
    <location>
        <begin position="12"/>
        <end position="314"/>
    </location>
</feature>
<dbReference type="PIRSF" id="PIRSF006278">
    <property type="entry name" value="ACCD_DCysDesulf"/>
    <property type="match status" value="1"/>
</dbReference>
<evidence type="ECO:0000313" key="8">
    <source>
        <dbReference type="Proteomes" id="UP000199695"/>
    </source>
</evidence>
<dbReference type="PANTHER" id="PTHR43780">
    <property type="entry name" value="1-AMINOCYCLOPROPANE-1-CARBOXYLATE DEAMINASE-RELATED"/>
    <property type="match status" value="1"/>
</dbReference>
<feature type="active site" description="Nucleophile" evidence="4">
    <location>
        <position position="75"/>
    </location>
</feature>
<dbReference type="Proteomes" id="UP000199695">
    <property type="component" value="Unassembled WGS sequence"/>
</dbReference>
<dbReference type="PANTHER" id="PTHR43780:SF2">
    <property type="entry name" value="1-AMINOCYCLOPROPANE-1-CARBOXYLATE DEAMINASE-RELATED"/>
    <property type="match status" value="1"/>
</dbReference>
<dbReference type="EMBL" id="FOCQ01000008">
    <property type="protein sequence ID" value="SEN28792.1"/>
    <property type="molecule type" value="Genomic_DNA"/>
</dbReference>
<keyword evidence="8" id="KW-1185">Reference proteome</keyword>
<evidence type="ECO:0000259" key="6">
    <source>
        <dbReference type="Pfam" id="PF00291"/>
    </source>
</evidence>
<organism evidence="7 8">
    <name type="scientific">Lihuaxuella thermophila</name>
    <dbReference type="NCBI Taxonomy" id="1173111"/>
    <lineage>
        <taxon>Bacteria</taxon>
        <taxon>Bacillati</taxon>
        <taxon>Bacillota</taxon>
        <taxon>Bacilli</taxon>
        <taxon>Bacillales</taxon>
        <taxon>Thermoactinomycetaceae</taxon>
        <taxon>Lihuaxuella</taxon>
    </lineage>
</organism>
<proteinExistence type="inferred from homology"/>
<dbReference type="AlphaFoldDB" id="A0A1H8FAL2"/>
<accession>A0A1H8FAL2</accession>
<dbReference type="InterPro" id="IPR036052">
    <property type="entry name" value="TrpB-like_PALP_sf"/>
</dbReference>
<dbReference type="InterPro" id="IPR001926">
    <property type="entry name" value="TrpB-like_PALP"/>
</dbReference>
<dbReference type="GO" id="GO:0019148">
    <property type="term" value="F:D-cysteine desulfhydrase activity"/>
    <property type="evidence" value="ECO:0007669"/>
    <property type="project" value="TreeGrafter"/>
</dbReference>
<evidence type="ECO:0000313" key="7">
    <source>
        <dbReference type="EMBL" id="SEN28792.1"/>
    </source>
</evidence>
<keyword evidence="7" id="KW-0456">Lyase</keyword>
<evidence type="ECO:0000256" key="1">
    <source>
        <dbReference type="ARBA" id="ARBA00001933"/>
    </source>
</evidence>
<comment type="similarity">
    <text evidence="2">Belongs to the ACC deaminase/D-cysteine desulfhydrase family.</text>
</comment>
<comment type="cofactor">
    <cofactor evidence="1">
        <name>pyridoxal 5'-phosphate</name>
        <dbReference type="ChEBI" id="CHEBI:597326"/>
    </cofactor>
</comment>
<sequence>MRDSFPFFPILWGETPLSPLPQLAEKLGVKSCWIKRDDLTGIAFGGNKLRKLEFLIGQALAEGCDLIITGGSPQSNHARLTAAAANRAGLETWLCFAGKHLGEVQGNLLLDQLLGAKLFLTGQYGSQGLLRAMEEKAEEAKQQGRKPFVIPVGGSTPTGDYGYLKAWRELELQRESLEIPPFDEIYVAVGTGGTLAGLLVGHTLSRSSARLIGVSVWESAEVMQAEVTRLSGELMQMLGEKDAVPLSSVHILDEYIGRKYGVPSPEGNEAIRLLAETEGLFVDPIYTGKALAGMIDQIRNKGNRDKHILFWHTGGTPALFTHAKSFQRGGEM</sequence>
<gene>
    <name evidence="7" type="ORF">SAMN05444955_108101</name>
</gene>
<dbReference type="STRING" id="1173111.SAMN05444955_108101"/>
<evidence type="ECO:0000256" key="5">
    <source>
        <dbReference type="PIRSR" id="PIRSR006278-2"/>
    </source>
</evidence>
<protein>
    <submittedName>
        <fullName evidence="7">D-cysteine desulfhydrase/L-cysteate sulfo-lyase</fullName>
    </submittedName>
</protein>
<evidence type="ECO:0000256" key="4">
    <source>
        <dbReference type="PIRSR" id="PIRSR006278-1"/>
    </source>
</evidence>
<dbReference type="Pfam" id="PF00291">
    <property type="entry name" value="PALP"/>
    <property type="match status" value="1"/>
</dbReference>